<organism evidence="2 3">
    <name type="scientific">Candidatus Rhodobacter oscarellae</name>
    <dbReference type="NCBI Taxonomy" id="1675527"/>
    <lineage>
        <taxon>Bacteria</taxon>
        <taxon>Pseudomonadati</taxon>
        <taxon>Pseudomonadota</taxon>
        <taxon>Alphaproteobacteria</taxon>
        <taxon>Rhodobacterales</taxon>
        <taxon>Rhodobacter group</taxon>
        <taxon>Rhodobacter</taxon>
    </lineage>
</organism>
<sequence length="153" mass="17213">MSVALKPITRDDLGPLFRLTVAEDQMDFVARNEKTLAQVAYEPNAEAYAIWAGDTRVGLLAWIDFRDYPHLEEHDDPEAGYVWRLVIGADHQAEGYGRAAMACIHQIARDRGLKRMLITAVPKNTVALKLYESIGYARTGQIIDGEVELRLEL</sequence>
<dbReference type="InterPro" id="IPR016181">
    <property type="entry name" value="Acyl_CoA_acyltransferase"/>
</dbReference>
<reference evidence="2 3" key="1">
    <citation type="submission" date="2015-06" db="EMBL/GenBank/DDBJ databases">
        <title>Draft genome sequence of an Alphaproteobacteria species associated to the Mediterranean sponge Oscarella lobularis.</title>
        <authorList>
            <person name="Jourda C."/>
            <person name="Santini S."/>
            <person name="Claverie J.-M."/>
        </authorList>
    </citation>
    <scope>NUCLEOTIDE SEQUENCE [LARGE SCALE GENOMIC DNA]</scope>
    <source>
        <strain evidence="2">IGS</strain>
    </source>
</reference>
<gene>
    <name evidence="2" type="ORF">AIOL_003868</name>
</gene>
<feature type="domain" description="N-acetyltransferase" evidence="1">
    <location>
        <begin position="3"/>
        <end position="153"/>
    </location>
</feature>
<dbReference type="CDD" id="cd04301">
    <property type="entry name" value="NAT_SF"/>
    <property type="match status" value="1"/>
</dbReference>
<dbReference type="PROSITE" id="PS51186">
    <property type="entry name" value="GNAT"/>
    <property type="match status" value="1"/>
</dbReference>
<dbReference type="RefSeq" id="WP_049644440.1">
    <property type="nucleotide sequence ID" value="NZ_LFTY01000002.1"/>
</dbReference>
<name>A0A0J9E835_9RHOB</name>
<accession>A0A0J9E835</accession>
<keyword evidence="2" id="KW-0808">Transferase</keyword>
<dbReference type="STRING" id="1675527.AIOL_003868"/>
<dbReference type="Pfam" id="PF00583">
    <property type="entry name" value="Acetyltransf_1"/>
    <property type="match status" value="1"/>
</dbReference>
<dbReference type="OrthoDB" id="9127144at2"/>
<dbReference type="AlphaFoldDB" id="A0A0J9E835"/>
<dbReference type="PATRIC" id="fig|1675527.3.peg.4056"/>
<dbReference type="Gene3D" id="3.40.630.30">
    <property type="match status" value="1"/>
</dbReference>
<dbReference type="SUPFAM" id="SSF55729">
    <property type="entry name" value="Acyl-CoA N-acyltransferases (Nat)"/>
    <property type="match status" value="1"/>
</dbReference>
<dbReference type="InterPro" id="IPR000182">
    <property type="entry name" value="GNAT_dom"/>
</dbReference>
<dbReference type="EMBL" id="LFTY01000002">
    <property type="protein sequence ID" value="KMW58887.1"/>
    <property type="molecule type" value="Genomic_DNA"/>
</dbReference>
<proteinExistence type="predicted"/>
<protein>
    <submittedName>
        <fullName evidence="2">Acetyltransferase, GNAT family</fullName>
    </submittedName>
</protein>
<comment type="caution">
    <text evidence="2">The sequence shown here is derived from an EMBL/GenBank/DDBJ whole genome shotgun (WGS) entry which is preliminary data.</text>
</comment>
<keyword evidence="3" id="KW-1185">Reference proteome</keyword>
<evidence type="ECO:0000313" key="3">
    <source>
        <dbReference type="Proteomes" id="UP000037178"/>
    </source>
</evidence>
<evidence type="ECO:0000259" key="1">
    <source>
        <dbReference type="PROSITE" id="PS51186"/>
    </source>
</evidence>
<dbReference type="Proteomes" id="UP000037178">
    <property type="component" value="Unassembled WGS sequence"/>
</dbReference>
<evidence type="ECO:0000313" key="2">
    <source>
        <dbReference type="EMBL" id="KMW58887.1"/>
    </source>
</evidence>
<dbReference type="GO" id="GO:0016747">
    <property type="term" value="F:acyltransferase activity, transferring groups other than amino-acyl groups"/>
    <property type="evidence" value="ECO:0007669"/>
    <property type="project" value="InterPro"/>
</dbReference>